<dbReference type="InterPro" id="IPR003409">
    <property type="entry name" value="MORN"/>
</dbReference>
<name>A0A1M5N9B7_9FIRM</name>
<dbReference type="STRING" id="1121321.SAMN04488530_10957"/>
<dbReference type="Pfam" id="PF02493">
    <property type="entry name" value="MORN"/>
    <property type="match status" value="8"/>
</dbReference>
<dbReference type="SMART" id="SM00698">
    <property type="entry name" value="MORN"/>
    <property type="match status" value="6"/>
</dbReference>
<evidence type="ECO:0000256" key="1">
    <source>
        <dbReference type="ARBA" id="ARBA00022737"/>
    </source>
</evidence>
<evidence type="ECO:0000313" key="2">
    <source>
        <dbReference type="EMBL" id="SHG86098.1"/>
    </source>
</evidence>
<proteinExistence type="predicted"/>
<dbReference type="SUPFAM" id="SSF82185">
    <property type="entry name" value="Histone H3 K4-specific methyltransferase SET7/9 N-terminal domain"/>
    <property type="match status" value="2"/>
</dbReference>
<dbReference type="AlphaFoldDB" id="A0A1M5N9B7"/>
<dbReference type="PANTHER" id="PTHR23084:SF263">
    <property type="entry name" value="MORN REPEAT-CONTAINING PROTEIN 1"/>
    <property type="match status" value="1"/>
</dbReference>
<dbReference type="RefSeq" id="WP_073125187.1">
    <property type="nucleotide sequence ID" value="NZ_BAABCH010000102.1"/>
</dbReference>
<keyword evidence="3" id="KW-1185">Reference proteome</keyword>
<dbReference type="Gene3D" id="2.20.110.10">
    <property type="entry name" value="Histone H3 K4-specific methyltransferase SET7/9 N-terminal domain"/>
    <property type="match status" value="3"/>
</dbReference>
<evidence type="ECO:0000313" key="3">
    <source>
        <dbReference type="Proteomes" id="UP000243255"/>
    </source>
</evidence>
<dbReference type="EMBL" id="FQWX01000009">
    <property type="protein sequence ID" value="SHG86098.1"/>
    <property type="molecule type" value="Genomic_DNA"/>
</dbReference>
<reference evidence="3" key="1">
    <citation type="submission" date="2016-11" db="EMBL/GenBank/DDBJ databases">
        <authorList>
            <person name="Varghese N."/>
            <person name="Submissions S."/>
        </authorList>
    </citation>
    <scope>NUCLEOTIDE SEQUENCE [LARGE SCALE GENOMIC DNA]</scope>
    <source>
        <strain evidence="3">DSM 2635</strain>
    </source>
</reference>
<dbReference type="OrthoDB" id="7059515at2"/>
<dbReference type="PANTHER" id="PTHR23084">
    <property type="entry name" value="PHOSPHATIDYLINOSITOL-4-PHOSPHATE 5-KINASE RELATED"/>
    <property type="match status" value="1"/>
</dbReference>
<keyword evidence="1" id="KW-0677">Repeat</keyword>
<gene>
    <name evidence="2" type="ORF">SAMN04488530_10957</name>
</gene>
<sequence>MNIPNEYIDIYNQYLKNINEVKKEVKYIQNIRRKAIKKGVYATEKEILNIESNEIDDNAELNSKKNIRKIYKFSNGDTYIGHIFENKMEGKGVYIFAEKEELNKEKQSDNEEDSMCYIGNFSNNMKDGKGEFTFREGDIYTGFFKDDRLDGIGQMIYSSGDEYIGNWKDGQKDGIGIYRWKNGWMYIGDFKSSKMEGSGTCYDNYGNVIYDGEWKNNLIHGKGIYIWDESKKYEGEFKHGKKHGQGTFYINGELVYQGTWKFDKPSIFNMSLDEIFSLKA</sequence>
<accession>A0A1M5N9B7</accession>
<dbReference type="Proteomes" id="UP000243255">
    <property type="component" value="Unassembled WGS sequence"/>
</dbReference>
<organism evidence="2 3">
    <name type="scientific">Asaccharospora irregularis DSM 2635</name>
    <dbReference type="NCBI Taxonomy" id="1121321"/>
    <lineage>
        <taxon>Bacteria</taxon>
        <taxon>Bacillati</taxon>
        <taxon>Bacillota</taxon>
        <taxon>Clostridia</taxon>
        <taxon>Peptostreptococcales</taxon>
        <taxon>Peptostreptococcaceae</taxon>
        <taxon>Asaccharospora</taxon>
    </lineage>
</organism>
<protein>
    <submittedName>
        <fullName evidence="2">Uncharacterized conserved protein</fullName>
    </submittedName>
</protein>